<comment type="caution">
    <text evidence="1">The sequence shown here is derived from an EMBL/GenBank/DDBJ whole genome shotgun (WGS) entry which is preliminary data.</text>
</comment>
<gene>
    <name evidence="1" type="ORF">AVEN_67106_1</name>
</gene>
<organism evidence="1 2">
    <name type="scientific">Araneus ventricosus</name>
    <name type="common">Orbweaver spider</name>
    <name type="synonym">Epeira ventricosa</name>
    <dbReference type="NCBI Taxonomy" id="182803"/>
    <lineage>
        <taxon>Eukaryota</taxon>
        <taxon>Metazoa</taxon>
        <taxon>Ecdysozoa</taxon>
        <taxon>Arthropoda</taxon>
        <taxon>Chelicerata</taxon>
        <taxon>Arachnida</taxon>
        <taxon>Araneae</taxon>
        <taxon>Araneomorphae</taxon>
        <taxon>Entelegynae</taxon>
        <taxon>Araneoidea</taxon>
        <taxon>Araneidae</taxon>
        <taxon>Araneus</taxon>
    </lineage>
</organism>
<dbReference type="AlphaFoldDB" id="A0A4Y2FTC8"/>
<keyword evidence="2" id="KW-1185">Reference proteome</keyword>
<dbReference type="EMBL" id="BGPR01001034">
    <property type="protein sequence ID" value="GBM43599.1"/>
    <property type="molecule type" value="Genomic_DNA"/>
</dbReference>
<sequence>MCDNAQRACGIYPEKRISCLRKNGQEARNISEMVDVLAEAFASLLSKFLVFGAAYPIRGSYARESQINFNFTNFSEF</sequence>
<dbReference type="OrthoDB" id="8008316at2759"/>
<dbReference type="Proteomes" id="UP000499080">
    <property type="component" value="Unassembled WGS sequence"/>
</dbReference>
<reference evidence="1 2" key="1">
    <citation type="journal article" date="2019" name="Sci. Rep.">
        <title>Orb-weaving spider Araneus ventricosus genome elucidates the spidroin gene catalogue.</title>
        <authorList>
            <person name="Kono N."/>
            <person name="Nakamura H."/>
            <person name="Ohtoshi R."/>
            <person name="Moran D.A.P."/>
            <person name="Shinohara A."/>
            <person name="Yoshida Y."/>
            <person name="Fujiwara M."/>
            <person name="Mori M."/>
            <person name="Tomita M."/>
            <person name="Arakawa K."/>
        </authorList>
    </citation>
    <scope>NUCLEOTIDE SEQUENCE [LARGE SCALE GENOMIC DNA]</scope>
</reference>
<accession>A0A4Y2FTC8</accession>
<protein>
    <submittedName>
        <fullName evidence="1">Uncharacterized protein</fullName>
    </submittedName>
</protein>
<proteinExistence type="predicted"/>
<evidence type="ECO:0000313" key="2">
    <source>
        <dbReference type="Proteomes" id="UP000499080"/>
    </source>
</evidence>
<evidence type="ECO:0000313" key="1">
    <source>
        <dbReference type="EMBL" id="GBM43599.1"/>
    </source>
</evidence>
<name>A0A4Y2FTC8_ARAVE</name>